<dbReference type="PANTHER" id="PTHR47964:SF1">
    <property type="entry name" value="ATP-DEPENDENT DNA HELICASE HOMOLOG RECG, CHLOROPLASTIC"/>
    <property type="match status" value="1"/>
</dbReference>
<evidence type="ECO:0000256" key="3">
    <source>
        <dbReference type="ARBA" id="ARBA00022741"/>
    </source>
</evidence>
<comment type="function">
    <text evidence="15">Plays a critical role in recombination and DNA repair. Helps process Holliday junction intermediates to mature products by catalyzing branch migration. Has replication fork regression activity, unwinds stalled or blocked replication forks to make a HJ that can be resolved. Has a DNA unwinding activity characteristic of a DNA helicase with 3'-5' polarity.</text>
</comment>
<comment type="catalytic activity">
    <reaction evidence="14 15">
        <text>ATP + H2O = ADP + phosphate + H(+)</text>
        <dbReference type="Rhea" id="RHEA:13065"/>
        <dbReference type="ChEBI" id="CHEBI:15377"/>
        <dbReference type="ChEBI" id="CHEBI:15378"/>
        <dbReference type="ChEBI" id="CHEBI:30616"/>
        <dbReference type="ChEBI" id="CHEBI:43474"/>
        <dbReference type="ChEBI" id="CHEBI:456216"/>
        <dbReference type="EC" id="5.6.2.4"/>
    </reaction>
</comment>
<dbReference type="InterPro" id="IPR011545">
    <property type="entry name" value="DEAD/DEAH_box_helicase_dom"/>
</dbReference>
<dbReference type="RefSeq" id="WP_230756262.1">
    <property type="nucleotide sequence ID" value="NZ_JAINWA010000003.1"/>
</dbReference>
<keyword evidence="3 15" id="KW-0547">Nucleotide-binding</keyword>
<evidence type="ECO:0000256" key="12">
    <source>
        <dbReference type="ARBA" id="ARBA00034617"/>
    </source>
</evidence>
<dbReference type="GO" id="GO:0006281">
    <property type="term" value="P:DNA repair"/>
    <property type="evidence" value="ECO:0007669"/>
    <property type="project" value="UniProtKB-UniRule"/>
</dbReference>
<dbReference type="PROSITE" id="PS51194">
    <property type="entry name" value="HELICASE_CTER"/>
    <property type="match status" value="1"/>
</dbReference>
<dbReference type="GO" id="GO:0005524">
    <property type="term" value="F:ATP binding"/>
    <property type="evidence" value="ECO:0007669"/>
    <property type="project" value="UniProtKB-KW"/>
</dbReference>
<keyword evidence="9 15" id="KW-0233">DNA recombination</keyword>
<evidence type="ECO:0000256" key="9">
    <source>
        <dbReference type="ARBA" id="ARBA00023172"/>
    </source>
</evidence>
<evidence type="ECO:0000259" key="18">
    <source>
        <dbReference type="PROSITE" id="PS51194"/>
    </source>
</evidence>
<dbReference type="AlphaFoldDB" id="A0AAE3JIK2"/>
<dbReference type="InterPro" id="IPR012340">
    <property type="entry name" value="NA-bd_OB-fold"/>
</dbReference>
<dbReference type="GO" id="GO:0003677">
    <property type="term" value="F:DNA binding"/>
    <property type="evidence" value="ECO:0007669"/>
    <property type="project" value="UniProtKB-KW"/>
</dbReference>
<dbReference type="Gene3D" id="2.40.50.140">
    <property type="entry name" value="Nucleic acid-binding proteins"/>
    <property type="match status" value="1"/>
</dbReference>
<feature type="region of interest" description="Disordered" evidence="16">
    <location>
        <begin position="234"/>
        <end position="263"/>
    </location>
</feature>
<feature type="domain" description="Helicase C-terminal" evidence="18">
    <location>
        <begin position="482"/>
        <end position="643"/>
    </location>
</feature>
<protein>
    <recommendedName>
        <fullName evidence="2 15">ATP-dependent DNA helicase RecG</fullName>
        <ecNumber evidence="13 15">5.6.2.4</ecNumber>
    </recommendedName>
</protein>
<evidence type="ECO:0000256" key="5">
    <source>
        <dbReference type="ARBA" id="ARBA00022801"/>
    </source>
</evidence>
<dbReference type="Pfam" id="PF17191">
    <property type="entry name" value="RecG_wedge"/>
    <property type="match status" value="1"/>
</dbReference>
<evidence type="ECO:0000256" key="11">
    <source>
        <dbReference type="ARBA" id="ARBA00023235"/>
    </source>
</evidence>
<accession>A0AAE3JIK2</accession>
<dbReference type="InterPro" id="IPR047112">
    <property type="entry name" value="RecG/Mfd"/>
</dbReference>
<evidence type="ECO:0000256" key="15">
    <source>
        <dbReference type="RuleBase" id="RU363016"/>
    </source>
</evidence>
<keyword evidence="7 15" id="KW-0067">ATP-binding</keyword>
<comment type="similarity">
    <text evidence="1 15">Belongs to the helicase family. RecG subfamily.</text>
</comment>
<dbReference type="SMART" id="SM00487">
    <property type="entry name" value="DEXDc"/>
    <property type="match status" value="1"/>
</dbReference>
<dbReference type="InterPro" id="IPR033454">
    <property type="entry name" value="RecG_wedge"/>
</dbReference>
<organism evidence="19 20">
    <name type="scientific">Teretinema zuelzerae</name>
    <dbReference type="NCBI Taxonomy" id="156"/>
    <lineage>
        <taxon>Bacteria</taxon>
        <taxon>Pseudomonadati</taxon>
        <taxon>Spirochaetota</taxon>
        <taxon>Spirochaetia</taxon>
        <taxon>Spirochaetales</taxon>
        <taxon>Treponemataceae</taxon>
        <taxon>Teretinema</taxon>
    </lineage>
</organism>
<dbReference type="SUPFAM" id="SSF50249">
    <property type="entry name" value="Nucleic acid-binding proteins"/>
    <property type="match status" value="1"/>
</dbReference>
<dbReference type="GO" id="GO:0006310">
    <property type="term" value="P:DNA recombination"/>
    <property type="evidence" value="ECO:0007669"/>
    <property type="project" value="UniProtKB-UniRule"/>
</dbReference>
<dbReference type="CDD" id="cd17992">
    <property type="entry name" value="DEXHc_RecG"/>
    <property type="match status" value="1"/>
</dbReference>
<dbReference type="Pfam" id="PF00271">
    <property type="entry name" value="Helicase_C"/>
    <property type="match status" value="1"/>
</dbReference>
<dbReference type="CDD" id="cd04488">
    <property type="entry name" value="RecG_wedge_OBF"/>
    <property type="match status" value="1"/>
</dbReference>
<dbReference type="SMART" id="SM00490">
    <property type="entry name" value="HELICc"/>
    <property type="match status" value="1"/>
</dbReference>
<dbReference type="EMBL" id="JAINWA010000003">
    <property type="protein sequence ID" value="MCD1655302.1"/>
    <property type="molecule type" value="Genomic_DNA"/>
</dbReference>
<gene>
    <name evidence="19" type="primary">recG</name>
    <name evidence="19" type="ORF">K7J14_11420</name>
</gene>
<dbReference type="Pfam" id="PF19833">
    <property type="entry name" value="RecG_dom3_C"/>
    <property type="match status" value="1"/>
</dbReference>
<dbReference type="GO" id="GO:0016787">
    <property type="term" value="F:hydrolase activity"/>
    <property type="evidence" value="ECO:0007669"/>
    <property type="project" value="UniProtKB-KW"/>
</dbReference>
<evidence type="ECO:0000256" key="7">
    <source>
        <dbReference type="ARBA" id="ARBA00022840"/>
    </source>
</evidence>
<dbReference type="InterPro" id="IPR001650">
    <property type="entry name" value="Helicase_C-like"/>
</dbReference>
<evidence type="ECO:0000256" key="10">
    <source>
        <dbReference type="ARBA" id="ARBA00023204"/>
    </source>
</evidence>
<keyword evidence="11" id="KW-0413">Isomerase</keyword>
<keyword evidence="20" id="KW-1185">Reference proteome</keyword>
<name>A0AAE3JIK2_9SPIR</name>
<evidence type="ECO:0000256" key="2">
    <source>
        <dbReference type="ARBA" id="ARBA00017846"/>
    </source>
</evidence>
<evidence type="ECO:0000259" key="17">
    <source>
        <dbReference type="PROSITE" id="PS51192"/>
    </source>
</evidence>
<dbReference type="NCBIfam" id="NF008165">
    <property type="entry name" value="PRK10917.1-3"/>
    <property type="match status" value="1"/>
</dbReference>
<keyword evidence="10 15" id="KW-0234">DNA repair</keyword>
<dbReference type="InterPro" id="IPR045562">
    <property type="entry name" value="RecG_dom3_C"/>
</dbReference>
<dbReference type="PROSITE" id="PS51192">
    <property type="entry name" value="HELICASE_ATP_BIND_1"/>
    <property type="match status" value="1"/>
</dbReference>
<evidence type="ECO:0000256" key="13">
    <source>
        <dbReference type="ARBA" id="ARBA00034808"/>
    </source>
</evidence>
<dbReference type="Proteomes" id="UP001198163">
    <property type="component" value="Unassembled WGS sequence"/>
</dbReference>
<comment type="caution">
    <text evidence="19">The sequence shown here is derived from an EMBL/GenBank/DDBJ whole genome shotgun (WGS) entry which is preliminary data.</text>
</comment>
<dbReference type="Pfam" id="PF00270">
    <property type="entry name" value="DEAD"/>
    <property type="match status" value="1"/>
</dbReference>
<dbReference type="InterPro" id="IPR014001">
    <property type="entry name" value="Helicase_ATP-bd"/>
</dbReference>
<evidence type="ECO:0000256" key="14">
    <source>
        <dbReference type="ARBA" id="ARBA00048988"/>
    </source>
</evidence>
<keyword evidence="5 15" id="KW-0378">Hydrolase</keyword>
<dbReference type="InterPro" id="IPR004609">
    <property type="entry name" value="ATP-dep_DNA_helicase_RecG"/>
</dbReference>
<evidence type="ECO:0000256" key="8">
    <source>
        <dbReference type="ARBA" id="ARBA00023125"/>
    </source>
</evidence>
<dbReference type="Gene3D" id="3.40.50.300">
    <property type="entry name" value="P-loop containing nucleotide triphosphate hydrolases"/>
    <property type="match status" value="2"/>
</dbReference>
<dbReference type="GO" id="GO:0043138">
    <property type="term" value="F:3'-5' DNA helicase activity"/>
    <property type="evidence" value="ECO:0007669"/>
    <property type="project" value="UniProtKB-EC"/>
</dbReference>
<dbReference type="SUPFAM" id="SSF52540">
    <property type="entry name" value="P-loop containing nucleoside triphosphate hydrolases"/>
    <property type="match status" value="2"/>
</dbReference>
<dbReference type="CDD" id="cd18811">
    <property type="entry name" value="SF2_C_RecG"/>
    <property type="match status" value="1"/>
</dbReference>
<comment type="catalytic activity">
    <reaction evidence="12 15">
        <text>Couples ATP hydrolysis with the unwinding of duplex DNA by translocating in the 3'-5' direction.</text>
        <dbReference type="EC" id="5.6.2.4"/>
    </reaction>
</comment>
<feature type="domain" description="Helicase ATP-binding" evidence="17">
    <location>
        <begin position="296"/>
        <end position="463"/>
    </location>
</feature>
<dbReference type="PANTHER" id="PTHR47964">
    <property type="entry name" value="ATP-DEPENDENT DNA HELICASE HOMOLOG RECG, CHLOROPLASTIC"/>
    <property type="match status" value="1"/>
</dbReference>
<dbReference type="EC" id="5.6.2.4" evidence="13 15"/>
<dbReference type="Gene3D" id="1.10.150.20">
    <property type="entry name" value="5' to 3' exonuclease, C-terminal subdomain"/>
    <property type="match status" value="1"/>
</dbReference>
<evidence type="ECO:0000256" key="16">
    <source>
        <dbReference type="SAM" id="MobiDB-lite"/>
    </source>
</evidence>
<keyword evidence="6 15" id="KW-0347">Helicase</keyword>
<evidence type="ECO:0000313" key="19">
    <source>
        <dbReference type="EMBL" id="MCD1655302.1"/>
    </source>
</evidence>
<reference evidence="19" key="1">
    <citation type="submission" date="2021-08" db="EMBL/GenBank/DDBJ databases">
        <title>Comparative analyses of Brucepasteria parasyntrophica and Teretinema zuelzerae.</title>
        <authorList>
            <person name="Song Y."/>
            <person name="Brune A."/>
        </authorList>
    </citation>
    <scope>NUCLEOTIDE SEQUENCE</scope>
    <source>
        <strain evidence="19">DSM 1903</strain>
    </source>
</reference>
<sequence>MRVREIQVPASRVRGVGPATAKLLANLGILTVGDLLSWWPREWDDRTVRTFFSSWSESAKINVLAKVTAHEWFGYGRMKTLKLIVEDAEGTEAELVCFNRPFLERLYPPETEIAVNGRFQPKYGRLQSSAFDIEAAEDAPAKVLPVYSLTAGIAQTQMRKIIAAALEEYGRGIDSELPEKVRKSEGLPEKAAILRTMHAPASMQEAEAARDALIFEELFFFQYAVGKGSLKRRGRLPAVDSGSAETGSEDGKPNSGEAAGAREEAPLSPLQKHLLERIPFSLTPDQRSVADEINRDLDSGLTMARLLQGDVGSGKTLIAFLACLRVIDSGGQCAFLAPTELLARQHAENAARLLESTGVRIAFLTGNVKAEGRTNVLSRLASGEIDLVIGTHALFSESVKYRNLALAVVDEQHRFGVLQRSAILAKGPGAAAGKETHLIMMSATPIPRTLALSVFGDLDVSVIKTMPPGRKPIVTHLARQGNEQKVYDFVRRELSLGHQAYFVYPLIDQNDALDLKSAERMHERLSREVFPEYGAELIHSRIPEDEQRRIMESFRLGKTGILVATSLVEVGVDVANATCMVIEHAERFGLSALHQLRGRVGRGDLQSWCFLVYSGNLTEEGKARMKIMHETTDGFRIAEEDLVIRGPGEIAGIKQSGYAGFDLADPVRDMKILEKARAAAFALLLEENRVS</sequence>
<proteinExistence type="inferred from homology"/>
<keyword evidence="8" id="KW-0238">DNA-binding</keyword>
<evidence type="ECO:0000313" key="20">
    <source>
        <dbReference type="Proteomes" id="UP001198163"/>
    </source>
</evidence>
<keyword evidence="4 15" id="KW-0227">DNA damage</keyword>
<dbReference type="InterPro" id="IPR027417">
    <property type="entry name" value="P-loop_NTPase"/>
</dbReference>
<evidence type="ECO:0000256" key="6">
    <source>
        <dbReference type="ARBA" id="ARBA00022806"/>
    </source>
</evidence>
<evidence type="ECO:0000256" key="4">
    <source>
        <dbReference type="ARBA" id="ARBA00022763"/>
    </source>
</evidence>
<dbReference type="NCBIfam" id="TIGR00643">
    <property type="entry name" value="recG"/>
    <property type="match status" value="1"/>
</dbReference>
<evidence type="ECO:0000256" key="1">
    <source>
        <dbReference type="ARBA" id="ARBA00007504"/>
    </source>
</evidence>